<dbReference type="InterPro" id="IPR027417">
    <property type="entry name" value="P-loop_NTPase"/>
</dbReference>
<name>A0A926ZZ62_9NOST</name>
<comment type="caution">
    <text evidence="1">The sequence shown here is derived from an EMBL/GenBank/DDBJ whole genome shotgun (WGS) entry which is preliminary data.</text>
</comment>
<proteinExistence type="predicted"/>
<keyword evidence="2" id="KW-1185">Reference proteome</keyword>
<sequence length="48" mass="5553">MKINQLSYYNHELEWQLEPITFSDLTLLVGISGVGKTQIIKSILNFKK</sequence>
<dbReference type="Proteomes" id="UP000662185">
    <property type="component" value="Unassembled WGS sequence"/>
</dbReference>
<accession>A0A926ZZ62</accession>
<evidence type="ECO:0000313" key="2">
    <source>
        <dbReference type="Proteomes" id="UP000662185"/>
    </source>
</evidence>
<dbReference type="AlphaFoldDB" id="A0A926ZZ62"/>
<protein>
    <submittedName>
        <fullName evidence="1">Uncharacterized protein</fullName>
    </submittedName>
</protein>
<evidence type="ECO:0000313" key="1">
    <source>
        <dbReference type="EMBL" id="MBD2293452.1"/>
    </source>
</evidence>
<gene>
    <name evidence="1" type="ORF">H6G06_08115</name>
</gene>
<dbReference type="RefSeq" id="WP_190558873.1">
    <property type="nucleotide sequence ID" value="NZ_JACJQU010000003.1"/>
</dbReference>
<dbReference type="SUPFAM" id="SSF52540">
    <property type="entry name" value="P-loop containing nucleoside triphosphate hydrolases"/>
    <property type="match status" value="1"/>
</dbReference>
<dbReference type="EMBL" id="JACJQU010000003">
    <property type="protein sequence ID" value="MBD2293452.1"/>
    <property type="molecule type" value="Genomic_DNA"/>
</dbReference>
<organism evidence="1 2">
    <name type="scientific">Anabaena sphaerica FACHB-251</name>
    <dbReference type="NCBI Taxonomy" id="2692883"/>
    <lineage>
        <taxon>Bacteria</taxon>
        <taxon>Bacillati</taxon>
        <taxon>Cyanobacteriota</taxon>
        <taxon>Cyanophyceae</taxon>
        <taxon>Nostocales</taxon>
        <taxon>Nostocaceae</taxon>
        <taxon>Anabaena</taxon>
    </lineage>
</organism>
<reference evidence="2" key="1">
    <citation type="journal article" date="2020" name="ISME J.">
        <title>Comparative genomics reveals insights into cyanobacterial evolution and habitat adaptation.</title>
        <authorList>
            <person name="Chen M.Y."/>
            <person name="Teng W.K."/>
            <person name="Zhao L."/>
            <person name="Hu C.X."/>
            <person name="Zhou Y.K."/>
            <person name="Han B.P."/>
            <person name="Song L.R."/>
            <person name="Shu W.S."/>
        </authorList>
    </citation>
    <scope>NUCLEOTIDE SEQUENCE [LARGE SCALE GENOMIC DNA]</scope>
    <source>
        <strain evidence="2">FACHB-251</strain>
    </source>
</reference>